<dbReference type="HAMAP" id="MF_00046">
    <property type="entry name" value="MurC"/>
    <property type="match status" value="1"/>
</dbReference>
<dbReference type="Proteomes" id="UP000187085">
    <property type="component" value="Unassembled WGS sequence"/>
</dbReference>
<dbReference type="NCBIfam" id="TIGR01082">
    <property type="entry name" value="murC"/>
    <property type="match status" value="1"/>
</dbReference>
<evidence type="ECO:0000256" key="12">
    <source>
        <dbReference type="ARBA" id="ARBA00023316"/>
    </source>
</evidence>
<evidence type="ECO:0000259" key="17">
    <source>
        <dbReference type="Pfam" id="PF02875"/>
    </source>
</evidence>
<dbReference type="InterPro" id="IPR005758">
    <property type="entry name" value="UDP-N-AcMur_Ala_ligase_MurC"/>
</dbReference>
<dbReference type="SUPFAM" id="SSF51984">
    <property type="entry name" value="MurCD N-terminal domain"/>
    <property type="match status" value="1"/>
</dbReference>
<evidence type="ECO:0000256" key="5">
    <source>
        <dbReference type="ARBA" id="ARBA00022598"/>
    </source>
</evidence>
<dbReference type="Gene3D" id="3.90.190.20">
    <property type="entry name" value="Mur ligase, C-terminal domain"/>
    <property type="match status" value="1"/>
</dbReference>
<evidence type="ECO:0000256" key="1">
    <source>
        <dbReference type="ARBA" id="ARBA00004496"/>
    </source>
</evidence>
<keyword evidence="5 14" id="KW-0436">Ligase</keyword>
<comment type="pathway">
    <text evidence="2 14">Cell wall biogenesis; peptidoglycan biosynthesis.</text>
</comment>
<dbReference type="STRING" id="554083.BKD30_09025"/>
<comment type="caution">
    <text evidence="19">The sequence shown here is derived from an EMBL/GenBank/DDBJ whole genome shotgun (WGS) entry which is preliminary data.</text>
</comment>
<evidence type="ECO:0000259" key="18">
    <source>
        <dbReference type="Pfam" id="PF08245"/>
    </source>
</evidence>
<dbReference type="UniPathway" id="UPA00219"/>
<keyword evidence="9 14" id="KW-0133">Cell shape</keyword>
<evidence type="ECO:0000256" key="2">
    <source>
        <dbReference type="ARBA" id="ARBA00004752"/>
    </source>
</evidence>
<dbReference type="InterPro" id="IPR013221">
    <property type="entry name" value="Mur_ligase_cen"/>
</dbReference>
<reference evidence="19 20" key="1">
    <citation type="submission" date="2016-12" db="EMBL/GenBank/DDBJ databases">
        <title>Draft genome of Tersicoccus phoenicis 1P05MA.</title>
        <authorList>
            <person name="Nakajima Y."/>
            <person name="Yoshizawa S."/>
            <person name="Nakamura K."/>
            <person name="Ogura Y."/>
            <person name="Hayashi T."/>
            <person name="Kogure K."/>
        </authorList>
    </citation>
    <scope>NUCLEOTIDE SEQUENCE [LARGE SCALE GENOMIC DNA]</scope>
    <source>
        <strain evidence="19 20">1p05MA</strain>
    </source>
</reference>
<comment type="function">
    <text evidence="14">Cell wall formation.</text>
</comment>
<gene>
    <name evidence="14" type="primary">murC</name>
    <name evidence="19" type="ORF">BKD30_09025</name>
</gene>
<keyword evidence="7 14" id="KW-0547">Nucleotide-binding</keyword>
<evidence type="ECO:0000256" key="10">
    <source>
        <dbReference type="ARBA" id="ARBA00022984"/>
    </source>
</evidence>
<organism evidence="19 20">
    <name type="scientific">Tersicoccus phoenicis</name>
    <dbReference type="NCBI Taxonomy" id="554083"/>
    <lineage>
        <taxon>Bacteria</taxon>
        <taxon>Bacillati</taxon>
        <taxon>Actinomycetota</taxon>
        <taxon>Actinomycetes</taxon>
        <taxon>Micrococcales</taxon>
        <taxon>Micrococcaceae</taxon>
        <taxon>Tersicoccus</taxon>
    </lineage>
</organism>
<keyword evidence="8 14" id="KW-0067">ATP-binding</keyword>
<proteinExistence type="inferred from homology"/>
<dbReference type="Gene3D" id="3.40.50.720">
    <property type="entry name" value="NAD(P)-binding Rossmann-like Domain"/>
    <property type="match status" value="1"/>
</dbReference>
<dbReference type="InterPro" id="IPR036615">
    <property type="entry name" value="Mur_ligase_C_dom_sf"/>
</dbReference>
<dbReference type="EC" id="6.3.2.8" evidence="3 14"/>
<name>A0A1R1L9Q3_9MICC</name>
<dbReference type="GO" id="GO:0008360">
    <property type="term" value="P:regulation of cell shape"/>
    <property type="evidence" value="ECO:0007669"/>
    <property type="project" value="UniProtKB-KW"/>
</dbReference>
<evidence type="ECO:0000256" key="14">
    <source>
        <dbReference type="HAMAP-Rule" id="MF_00046"/>
    </source>
</evidence>
<dbReference type="InterPro" id="IPR036565">
    <property type="entry name" value="Mur-like_cat_sf"/>
</dbReference>
<evidence type="ECO:0000313" key="19">
    <source>
        <dbReference type="EMBL" id="OMH24272.1"/>
    </source>
</evidence>
<dbReference type="GO" id="GO:0005524">
    <property type="term" value="F:ATP binding"/>
    <property type="evidence" value="ECO:0007669"/>
    <property type="project" value="UniProtKB-UniRule"/>
</dbReference>
<dbReference type="InterPro" id="IPR050061">
    <property type="entry name" value="MurCDEF_pg_biosynth"/>
</dbReference>
<evidence type="ECO:0000256" key="15">
    <source>
        <dbReference type="SAM" id="MobiDB-lite"/>
    </source>
</evidence>
<accession>A0A1R1L9Q3</accession>
<keyword evidence="12 14" id="KW-0961">Cell wall biogenesis/degradation</keyword>
<keyword evidence="4 14" id="KW-0963">Cytoplasm</keyword>
<comment type="catalytic activity">
    <reaction evidence="13 14">
        <text>UDP-N-acetyl-alpha-D-muramate + L-alanine + ATP = UDP-N-acetyl-alpha-D-muramoyl-L-alanine + ADP + phosphate + H(+)</text>
        <dbReference type="Rhea" id="RHEA:23372"/>
        <dbReference type="ChEBI" id="CHEBI:15378"/>
        <dbReference type="ChEBI" id="CHEBI:30616"/>
        <dbReference type="ChEBI" id="CHEBI:43474"/>
        <dbReference type="ChEBI" id="CHEBI:57972"/>
        <dbReference type="ChEBI" id="CHEBI:70757"/>
        <dbReference type="ChEBI" id="CHEBI:83898"/>
        <dbReference type="ChEBI" id="CHEBI:456216"/>
        <dbReference type="EC" id="6.3.2.8"/>
    </reaction>
</comment>
<comment type="subcellular location">
    <subcellularLocation>
        <location evidence="1 14">Cytoplasm</location>
    </subcellularLocation>
</comment>
<evidence type="ECO:0000256" key="6">
    <source>
        <dbReference type="ARBA" id="ARBA00022618"/>
    </source>
</evidence>
<dbReference type="Pfam" id="PF01225">
    <property type="entry name" value="Mur_ligase"/>
    <property type="match status" value="1"/>
</dbReference>
<evidence type="ECO:0000256" key="8">
    <source>
        <dbReference type="ARBA" id="ARBA00022840"/>
    </source>
</evidence>
<dbReference type="GO" id="GO:0008763">
    <property type="term" value="F:UDP-N-acetylmuramate-L-alanine ligase activity"/>
    <property type="evidence" value="ECO:0007669"/>
    <property type="project" value="UniProtKB-UniRule"/>
</dbReference>
<keyword evidence="10 14" id="KW-0573">Peptidoglycan synthesis</keyword>
<dbReference type="EMBL" id="MRDE01000063">
    <property type="protein sequence ID" value="OMH24272.1"/>
    <property type="molecule type" value="Genomic_DNA"/>
</dbReference>
<evidence type="ECO:0000256" key="13">
    <source>
        <dbReference type="ARBA" id="ARBA00047833"/>
    </source>
</evidence>
<dbReference type="AlphaFoldDB" id="A0A1R1L9Q3"/>
<evidence type="ECO:0000256" key="7">
    <source>
        <dbReference type="ARBA" id="ARBA00022741"/>
    </source>
</evidence>
<keyword evidence="11 14" id="KW-0131">Cell cycle</keyword>
<dbReference type="SUPFAM" id="SSF53244">
    <property type="entry name" value="MurD-like peptide ligases, peptide-binding domain"/>
    <property type="match status" value="1"/>
</dbReference>
<feature type="domain" description="Mur ligase central" evidence="18">
    <location>
        <begin position="120"/>
        <end position="307"/>
    </location>
</feature>
<evidence type="ECO:0000256" key="3">
    <source>
        <dbReference type="ARBA" id="ARBA00012211"/>
    </source>
</evidence>
<dbReference type="GO" id="GO:0009252">
    <property type="term" value="P:peptidoglycan biosynthetic process"/>
    <property type="evidence" value="ECO:0007669"/>
    <property type="project" value="UniProtKB-UniRule"/>
</dbReference>
<feature type="domain" description="Mur ligase N-terminal catalytic" evidence="16">
    <location>
        <begin position="18"/>
        <end position="113"/>
    </location>
</feature>
<dbReference type="Pfam" id="PF08245">
    <property type="entry name" value="Mur_ligase_M"/>
    <property type="match status" value="1"/>
</dbReference>
<sequence>MSEATSSRPDALARLGRVHLIGIGGAGMSAVARILLARGVPVSGSDARESAVVTALRDLGATVHLGHDAAHVAGADTVVVSTAIRPTNPELAAARAAGLTVLHRSEALAAAMTGTDVVAVAGTHGKTTTTAMTTVLLRETGRDPSFAIGGDVSALGVNAAHGDGGVFVAEADESDGSFLNYQPRVAVVTNIEPDHLDHYGTPEAVHAAFADFTALLGPEDTLIACRDDAGSADLAALARSRAGGPTVLTYGTSPAEDPGHDAVIEDIVPAGAGSRSRLALPGGERADLVLRVPGEHNVRNAVAALLVGVALGVGAGEGSAALGTFTGAGRRFEYKGASPDGTIRVYDDYAHHPTEVAAALAAARSVAGAGAVHVIFQPHLFSRTRIFAAEFAAALAAADRVTVLDIYPAREEPEAGVSSALITDRFAPDAAVALVPDPEHAVLDAAAAARAGDLLLTVGAGDVTALGPRLVTALAAVTASTPTGTAPAPNAPTNDPEADDE</sequence>
<keyword evidence="6 14" id="KW-0132">Cell division</keyword>
<dbReference type="PANTHER" id="PTHR43445:SF3">
    <property type="entry name" value="UDP-N-ACETYLMURAMATE--L-ALANINE LIGASE"/>
    <property type="match status" value="1"/>
</dbReference>
<evidence type="ECO:0000259" key="16">
    <source>
        <dbReference type="Pfam" id="PF01225"/>
    </source>
</evidence>
<dbReference type="PANTHER" id="PTHR43445">
    <property type="entry name" value="UDP-N-ACETYLMURAMATE--L-ALANINE LIGASE-RELATED"/>
    <property type="match status" value="1"/>
</dbReference>
<dbReference type="SUPFAM" id="SSF53623">
    <property type="entry name" value="MurD-like peptide ligases, catalytic domain"/>
    <property type="match status" value="1"/>
</dbReference>
<dbReference type="Pfam" id="PF02875">
    <property type="entry name" value="Mur_ligase_C"/>
    <property type="match status" value="1"/>
</dbReference>
<dbReference type="GO" id="GO:0005737">
    <property type="term" value="C:cytoplasm"/>
    <property type="evidence" value="ECO:0007669"/>
    <property type="project" value="UniProtKB-SubCell"/>
</dbReference>
<dbReference type="Gene3D" id="3.40.1190.10">
    <property type="entry name" value="Mur-like, catalytic domain"/>
    <property type="match status" value="1"/>
</dbReference>
<feature type="binding site" evidence="14">
    <location>
        <begin position="122"/>
        <end position="128"/>
    </location>
    <ligand>
        <name>ATP</name>
        <dbReference type="ChEBI" id="CHEBI:30616"/>
    </ligand>
</feature>
<protein>
    <recommendedName>
        <fullName evidence="3 14">UDP-N-acetylmuramate--L-alanine ligase</fullName>
        <ecNumber evidence="3 14">6.3.2.8</ecNumber>
    </recommendedName>
    <alternativeName>
        <fullName evidence="14">UDP-N-acetylmuramoyl-L-alanine synthetase</fullName>
    </alternativeName>
</protein>
<dbReference type="GO" id="GO:0071555">
    <property type="term" value="P:cell wall organization"/>
    <property type="evidence" value="ECO:0007669"/>
    <property type="project" value="UniProtKB-KW"/>
</dbReference>
<evidence type="ECO:0000256" key="9">
    <source>
        <dbReference type="ARBA" id="ARBA00022960"/>
    </source>
</evidence>
<keyword evidence="20" id="KW-1185">Reference proteome</keyword>
<evidence type="ECO:0000256" key="11">
    <source>
        <dbReference type="ARBA" id="ARBA00023306"/>
    </source>
</evidence>
<dbReference type="InterPro" id="IPR004101">
    <property type="entry name" value="Mur_ligase_C"/>
</dbReference>
<dbReference type="InterPro" id="IPR000713">
    <property type="entry name" value="Mur_ligase_N"/>
</dbReference>
<dbReference type="GO" id="GO:0051301">
    <property type="term" value="P:cell division"/>
    <property type="evidence" value="ECO:0007669"/>
    <property type="project" value="UniProtKB-KW"/>
</dbReference>
<feature type="domain" description="Mur ligase C-terminal" evidence="17">
    <location>
        <begin position="330"/>
        <end position="461"/>
    </location>
</feature>
<comment type="similarity">
    <text evidence="14">Belongs to the MurCDEF family.</text>
</comment>
<feature type="compositionally biased region" description="Low complexity" evidence="15">
    <location>
        <begin position="481"/>
        <end position="495"/>
    </location>
</feature>
<evidence type="ECO:0000256" key="4">
    <source>
        <dbReference type="ARBA" id="ARBA00022490"/>
    </source>
</evidence>
<evidence type="ECO:0000313" key="20">
    <source>
        <dbReference type="Proteomes" id="UP000187085"/>
    </source>
</evidence>
<feature type="region of interest" description="Disordered" evidence="15">
    <location>
        <begin position="481"/>
        <end position="501"/>
    </location>
</feature>